<dbReference type="InterPro" id="IPR026791">
    <property type="entry name" value="DOCK"/>
</dbReference>
<evidence type="ECO:0000256" key="1">
    <source>
        <dbReference type="ARBA" id="ARBA00022658"/>
    </source>
</evidence>
<dbReference type="InterPro" id="IPR043161">
    <property type="entry name" value="DOCK_C_lobe_A"/>
</dbReference>
<dbReference type="Proteomes" id="UP000887564">
    <property type="component" value="Unplaced"/>
</dbReference>
<protein>
    <submittedName>
        <fullName evidence="5">DOCKER domain-containing protein</fullName>
    </submittedName>
</protein>
<accession>A0A914RX78</accession>
<dbReference type="CDD" id="cd11684">
    <property type="entry name" value="DHR2_DOCK"/>
    <property type="match status" value="1"/>
</dbReference>
<dbReference type="PANTHER" id="PTHR45653:SF10">
    <property type="entry name" value="MYOBLAST CITY, ISOFORM B"/>
    <property type="match status" value="1"/>
</dbReference>
<dbReference type="GO" id="GO:0005737">
    <property type="term" value="C:cytoplasm"/>
    <property type="evidence" value="ECO:0007669"/>
    <property type="project" value="TreeGrafter"/>
</dbReference>
<dbReference type="InterPro" id="IPR046769">
    <property type="entry name" value="DOCKER_Lobe_A"/>
</dbReference>
<dbReference type="PANTHER" id="PTHR45653">
    <property type="entry name" value="DEDICATOR OF CYTOKINESIS"/>
    <property type="match status" value="1"/>
</dbReference>
<proteinExistence type="inferred from homology"/>
<reference evidence="5" key="1">
    <citation type="submission" date="2022-11" db="UniProtKB">
        <authorList>
            <consortium name="WormBaseParasite"/>
        </authorList>
    </citation>
    <scope>IDENTIFICATION</scope>
</reference>
<dbReference type="InterPro" id="IPR027357">
    <property type="entry name" value="DOCKER_dom"/>
</dbReference>
<dbReference type="AlphaFoldDB" id="A0A914RX78"/>
<keyword evidence="4" id="KW-1185">Reference proteome</keyword>
<comment type="similarity">
    <text evidence="2">Belongs to the DOCK family.</text>
</comment>
<evidence type="ECO:0000259" key="3">
    <source>
        <dbReference type="PROSITE" id="PS51651"/>
    </source>
</evidence>
<feature type="domain" description="DOCKER" evidence="3">
    <location>
        <begin position="67"/>
        <end position="414"/>
    </location>
</feature>
<sequence>MQQFACDCIHHQTSPTKCLKFSSLIVVGFHTSHLLQTESNSLILARFTNSYIAEVAIQPVASKDRYYDKIGQPDLYINYVYKLYDLHMLSNNKVEAAFTLLKHAETLKWTDSELPIALLDAHLNRHCATQRQLKEALYVEMADLFDEKDMWEEAIAILKEVVPEYEKNYEFEKLPPLLEALKGASFISPPKNSMIFQRRLAELYHKVSTQGRVGCTYYLVGFFGSGFPSYLNGQQFVYRGNECEAISSFQHRLLSTFPGSKLVTSMDDCSELSTSSGKHLQIFPVQPFSDLFFERRNVSRLVRWYYKNNRVQKFEYCRGEFRKGTKWSELEDSEIMRSWVTRRFVETKEPLPNILKWSQVVSHSIPIECSPLMEAVSTMRKNNSEMEEMANVVLSTPLESVVPLGGKIRGKNSW</sequence>
<evidence type="ECO:0000256" key="2">
    <source>
        <dbReference type="PROSITE-ProRule" id="PRU00984"/>
    </source>
</evidence>
<evidence type="ECO:0000313" key="4">
    <source>
        <dbReference type="Proteomes" id="UP000887564"/>
    </source>
</evidence>
<dbReference type="GO" id="GO:0007520">
    <property type="term" value="P:myoblast fusion"/>
    <property type="evidence" value="ECO:0007669"/>
    <property type="project" value="TreeGrafter"/>
</dbReference>
<evidence type="ECO:0000313" key="5">
    <source>
        <dbReference type="WBParaSite" id="PEQ_0001110001-mRNA-1"/>
    </source>
</evidence>
<dbReference type="GO" id="GO:0005886">
    <property type="term" value="C:plasma membrane"/>
    <property type="evidence" value="ECO:0007669"/>
    <property type="project" value="TreeGrafter"/>
</dbReference>
<dbReference type="GO" id="GO:0016477">
    <property type="term" value="P:cell migration"/>
    <property type="evidence" value="ECO:0007669"/>
    <property type="project" value="TreeGrafter"/>
</dbReference>
<dbReference type="PROSITE" id="PS51651">
    <property type="entry name" value="DOCKER"/>
    <property type="match status" value="1"/>
</dbReference>
<dbReference type="WBParaSite" id="PEQ_0001110001-mRNA-1">
    <property type="protein sequence ID" value="PEQ_0001110001-mRNA-1"/>
    <property type="gene ID" value="PEQ_0001110001"/>
</dbReference>
<dbReference type="GO" id="GO:0007264">
    <property type="term" value="P:small GTPase-mediated signal transduction"/>
    <property type="evidence" value="ECO:0007669"/>
    <property type="project" value="InterPro"/>
</dbReference>
<organism evidence="4 5">
    <name type="scientific">Parascaris equorum</name>
    <name type="common">Equine roundworm</name>
    <dbReference type="NCBI Taxonomy" id="6256"/>
    <lineage>
        <taxon>Eukaryota</taxon>
        <taxon>Metazoa</taxon>
        <taxon>Ecdysozoa</taxon>
        <taxon>Nematoda</taxon>
        <taxon>Chromadorea</taxon>
        <taxon>Rhabditida</taxon>
        <taxon>Spirurina</taxon>
        <taxon>Ascaridomorpha</taxon>
        <taxon>Ascaridoidea</taxon>
        <taxon>Ascarididae</taxon>
        <taxon>Parascaris</taxon>
    </lineage>
</organism>
<keyword evidence="1" id="KW-0344">Guanine-nucleotide releasing factor</keyword>
<dbReference type="Gene3D" id="1.25.40.410">
    <property type="match status" value="1"/>
</dbReference>
<name>A0A914RX78_PAREQ</name>
<dbReference type="GO" id="GO:0005085">
    <property type="term" value="F:guanyl-nucleotide exchange factor activity"/>
    <property type="evidence" value="ECO:0007669"/>
    <property type="project" value="UniProtKB-KW"/>
</dbReference>
<dbReference type="GO" id="GO:0031267">
    <property type="term" value="F:small GTPase binding"/>
    <property type="evidence" value="ECO:0007669"/>
    <property type="project" value="TreeGrafter"/>
</dbReference>
<dbReference type="Pfam" id="PF06920">
    <property type="entry name" value="DHR-2_Lobe_A"/>
    <property type="match status" value="1"/>
</dbReference>